<dbReference type="Proteomes" id="UP000481872">
    <property type="component" value="Unassembled WGS sequence"/>
</dbReference>
<feature type="transmembrane region" description="Helical" evidence="1">
    <location>
        <begin position="12"/>
        <end position="32"/>
    </location>
</feature>
<feature type="domain" description="GGDEF" evidence="2">
    <location>
        <begin position="224"/>
        <end position="359"/>
    </location>
</feature>
<dbReference type="PROSITE" id="PS50887">
    <property type="entry name" value="GGDEF"/>
    <property type="match status" value="1"/>
</dbReference>
<evidence type="ECO:0000313" key="5">
    <source>
        <dbReference type="Proteomes" id="UP000481872"/>
    </source>
</evidence>
<dbReference type="InterPro" id="IPR043128">
    <property type="entry name" value="Rev_trsase/Diguanyl_cyclase"/>
</dbReference>
<dbReference type="InterPro" id="IPR000160">
    <property type="entry name" value="GGDEF_dom"/>
</dbReference>
<evidence type="ECO:0000256" key="1">
    <source>
        <dbReference type="SAM" id="Phobius"/>
    </source>
</evidence>
<dbReference type="Pfam" id="PF00990">
    <property type="entry name" value="GGDEF"/>
    <property type="match status" value="1"/>
</dbReference>
<dbReference type="CDD" id="cd01949">
    <property type="entry name" value="GGDEF"/>
    <property type="match status" value="1"/>
</dbReference>
<comment type="caution">
    <text evidence="4">The sequence shown here is derived from an EMBL/GenBank/DDBJ whole genome shotgun (WGS) entry which is preliminary data.</text>
</comment>
<feature type="transmembrane region" description="Helical" evidence="1">
    <location>
        <begin position="163"/>
        <end position="180"/>
    </location>
</feature>
<dbReference type="CDD" id="cd00077">
    <property type="entry name" value="HDc"/>
    <property type="match status" value="1"/>
</dbReference>
<dbReference type="InterPro" id="IPR029787">
    <property type="entry name" value="Nucleotide_cyclase"/>
</dbReference>
<dbReference type="PANTHER" id="PTHR43155">
    <property type="entry name" value="CYCLIC DI-GMP PHOSPHODIESTERASE PA4108-RELATED"/>
    <property type="match status" value="1"/>
</dbReference>
<accession>A0A6M0H0C6</accession>
<evidence type="ECO:0000259" key="3">
    <source>
        <dbReference type="PROSITE" id="PS51832"/>
    </source>
</evidence>
<proteinExistence type="predicted"/>
<feature type="transmembrane region" description="Helical" evidence="1">
    <location>
        <begin position="113"/>
        <end position="143"/>
    </location>
</feature>
<evidence type="ECO:0000259" key="2">
    <source>
        <dbReference type="PROSITE" id="PS50887"/>
    </source>
</evidence>
<dbReference type="RefSeq" id="WP_199869401.1">
    <property type="nucleotide sequence ID" value="NZ_JAAGPU010000006.1"/>
</dbReference>
<dbReference type="Gene3D" id="3.30.70.270">
    <property type="match status" value="1"/>
</dbReference>
<dbReference type="SUPFAM" id="SSF109604">
    <property type="entry name" value="HD-domain/PDEase-like"/>
    <property type="match status" value="1"/>
</dbReference>
<keyword evidence="1" id="KW-0472">Membrane</keyword>
<dbReference type="InterPro" id="IPR003607">
    <property type="entry name" value="HD/PDEase_dom"/>
</dbReference>
<dbReference type="SMART" id="SM00267">
    <property type="entry name" value="GGDEF"/>
    <property type="match status" value="1"/>
</dbReference>
<dbReference type="NCBIfam" id="TIGR00254">
    <property type="entry name" value="GGDEF"/>
    <property type="match status" value="1"/>
</dbReference>
<gene>
    <name evidence="4" type="ORF">G3M99_04885</name>
</gene>
<dbReference type="SMART" id="SM00471">
    <property type="entry name" value="HDc"/>
    <property type="match status" value="1"/>
</dbReference>
<keyword evidence="5" id="KW-1185">Reference proteome</keyword>
<evidence type="ECO:0000313" key="4">
    <source>
        <dbReference type="EMBL" id="NEU04205.1"/>
    </source>
</evidence>
<dbReference type="Gene3D" id="1.10.3210.10">
    <property type="entry name" value="Hypothetical protein af1432"/>
    <property type="match status" value="1"/>
</dbReference>
<organism evidence="4 5">
    <name type="scientific">Clostridium senegalense</name>
    <dbReference type="NCBI Taxonomy" id="1465809"/>
    <lineage>
        <taxon>Bacteria</taxon>
        <taxon>Bacillati</taxon>
        <taxon>Bacillota</taxon>
        <taxon>Clostridia</taxon>
        <taxon>Eubacteriales</taxon>
        <taxon>Clostridiaceae</taxon>
        <taxon>Clostridium</taxon>
    </lineage>
</organism>
<keyword evidence="1" id="KW-1133">Transmembrane helix</keyword>
<sequence>MKDSEKVKIKQINDIVSIVKIASLFFVTIIFFDVMFQKNGYLDMFIYNNIDFICFMLPILLLTGIYTLWTFSISRRYCEKSHKKIHIIENMIFVVLLFFCIIVSGGYTSEYKLIFLFIIITSTIQCGMNHGLLIAASSSILILALDLICGPNKSVNQYFQRDLILSGIFMLTAWPLGYYVKIEKEHIKELEKAINKDGLTNVYNHRYFQDKIREQIKIAKEAKDSVGIIFLDIDFFKNYNDLYGHQNGDKVLFKVAKLLEQNVRKCDIVSRYGGEEFSIILPSIDECELIKIAEDIRKIIEKYKFYGEENQPKGKLTVSIGVSLYPSKADDAEELIKTADDALYRAKFLSRNRTEFYECIFEGINFNVCKEDAEKITSIKTLISVINSKDKYTYGHCERMVFYTKLIGDKIKLSNNDIKTLVYSAYLHDVGKIHIDKDILTKKSTLNEKEWNIIKEHPIKGAELISQINPLKDISEIILHHHERYDGNGYPSKLKGEEIPYLSRVLTVIDSFDAMTSNRPYGKKKDYKEAIEELKRCSGSQFDPDIVRIFIDAIYEKKDMLEF</sequence>
<dbReference type="PROSITE" id="PS51832">
    <property type="entry name" value="HD_GYP"/>
    <property type="match status" value="1"/>
</dbReference>
<dbReference type="EMBL" id="JAAGPU010000006">
    <property type="protein sequence ID" value="NEU04205.1"/>
    <property type="molecule type" value="Genomic_DNA"/>
</dbReference>
<feature type="transmembrane region" description="Helical" evidence="1">
    <location>
        <begin position="90"/>
        <end position="107"/>
    </location>
</feature>
<protein>
    <submittedName>
        <fullName evidence="4">Diguanylate cyclase</fullName>
    </submittedName>
</protein>
<dbReference type="AlphaFoldDB" id="A0A6M0H0C6"/>
<dbReference type="FunFam" id="3.30.70.270:FF:000001">
    <property type="entry name" value="Diguanylate cyclase domain protein"/>
    <property type="match status" value="1"/>
</dbReference>
<dbReference type="InterPro" id="IPR037522">
    <property type="entry name" value="HD_GYP_dom"/>
</dbReference>
<feature type="transmembrane region" description="Helical" evidence="1">
    <location>
        <begin position="44"/>
        <end position="69"/>
    </location>
</feature>
<dbReference type="Pfam" id="PF13487">
    <property type="entry name" value="HD_5"/>
    <property type="match status" value="1"/>
</dbReference>
<reference evidence="4 5" key="1">
    <citation type="submission" date="2020-02" db="EMBL/GenBank/DDBJ databases">
        <title>Genome assembly of a novel Clostridium senegalense strain.</title>
        <authorList>
            <person name="Gupta T.B."/>
            <person name="Jauregui R."/>
            <person name="Maclean P."/>
            <person name="Nawarathana A."/>
            <person name="Brightwell G."/>
        </authorList>
    </citation>
    <scope>NUCLEOTIDE SEQUENCE [LARGE SCALE GENOMIC DNA]</scope>
    <source>
        <strain evidence="4 5">AGRFS4</strain>
    </source>
</reference>
<feature type="domain" description="HD-GYP" evidence="3">
    <location>
        <begin position="371"/>
        <end position="563"/>
    </location>
</feature>
<dbReference type="PANTHER" id="PTHR43155:SF2">
    <property type="entry name" value="CYCLIC DI-GMP PHOSPHODIESTERASE PA4108"/>
    <property type="match status" value="1"/>
</dbReference>
<dbReference type="SUPFAM" id="SSF55073">
    <property type="entry name" value="Nucleotide cyclase"/>
    <property type="match status" value="1"/>
</dbReference>
<name>A0A6M0H0C6_9CLOT</name>
<keyword evidence="1" id="KW-0812">Transmembrane</keyword>